<dbReference type="Gene3D" id="3.40.50.1820">
    <property type="entry name" value="alpha/beta hydrolase"/>
    <property type="match status" value="1"/>
</dbReference>
<dbReference type="InterPro" id="IPR050300">
    <property type="entry name" value="GDXG_lipolytic_enzyme"/>
</dbReference>
<keyword evidence="6" id="KW-1185">Reference proteome</keyword>
<feature type="signal peptide" evidence="4">
    <location>
        <begin position="1"/>
        <end position="20"/>
    </location>
</feature>
<dbReference type="PANTHER" id="PTHR48081:SF8">
    <property type="entry name" value="ALPHA_BETA HYDROLASE FOLD-3 DOMAIN-CONTAINING PROTEIN-RELATED"/>
    <property type="match status" value="1"/>
</dbReference>
<evidence type="ECO:0000256" key="2">
    <source>
        <dbReference type="ARBA" id="ARBA00022801"/>
    </source>
</evidence>
<feature type="active site" evidence="3">
    <location>
        <position position="351"/>
    </location>
</feature>
<dbReference type="GO" id="GO:0052689">
    <property type="term" value="F:carboxylic ester hydrolase activity"/>
    <property type="evidence" value="ECO:0007669"/>
    <property type="project" value="InterPro"/>
</dbReference>
<dbReference type="PANTHER" id="PTHR48081">
    <property type="entry name" value="AB HYDROLASE SUPERFAMILY PROTEIN C4A8.06C"/>
    <property type="match status" value="1"/>
</dbReference>
<feature type="active site" evidence="3">
    <location>
        <position position="381"/>
    </location>
</feature>
<dbReference type="KEGG" id="lak:106178774"/>
<dbReference type="ESTHER" id="linun-a0a1s3k4k3">
    <property type="family name" value="Arylacetamide_deacetylase"/>
</dbReference>
<gene>
    <name evidence="7" type="primary">LOC106178774</name>
</gene>
<dbReference type="PIRSF" id="PIRSF037251">
    <property type="entry name" value="Arylacetamide_deacetylase"/>
    <property type="match status" value="1"/>
</dbReference>
<dbReference type="InParanoid" id="A0A1S3K4K3"/>
<evidence type="ECO:0000313" key="6">
    <source>
        <dbReference type="Proteomes" id="UP000085678"/>
    </source>
</evidence>
<evidence type="ECO:0000256" key="4">
    <source>
        <dbReference type="SAM" id="SignalP"/>
    </source>
</evidence>
<evidence type="ECO:0000256" key="3">
    <source>
        <dbReference type="PIRSR" id="PIRSR037251-1"/>
    </source>
</evidence>
<evidence type="ECO:0000313" key="7">
    <source>
        <dbReference type="RefSeq" id="XP_013417560.1"/>
    </source>
</evidence>
<proteinExistence type="inferred from homology"/>
<dbReference type="GO" id="GO:0016020">
    <property type="term" value="C:membrane"/>
    <property type="evidence" value="ECO:0007669"/>
    <property type="project" value="InterPro"/>
</dbReference>
<keyword evidence="2" id="KW-0378">Hydrolase</keyword>
<sequence>MRCCGARCLLLVAVAVAGLAYIAYVPVPDDFDNPWEIRPIIWSTKLGPYLFWLGEKLGYGTELEQLRALFEKMGDMVPPDPNSSVKMTETEFDGVKVRLYEPMSRAEKPTGAFVFYHGGGWSVGSARAYDYHTRSIAEKLNIVVVSVDFRLAPEHKFPAALDDCTAATLHLLRNAAQYNVDPNRVAIGGDSAGGNLAATVSLKLRDMKASLRPVLQLLIYPNVQSLDLWSPSSQQNEKQNLYLGRKWMAIFKMAYALGRDGNDAIREMLFQNQHLSAKTFAKYHRYLDYVRLLDRDSIPEDFENQSTRSRPLKEPISAEFEDTITNSYFSPLLAATLREVPPACLFTAEYDPLRDEGFLYKRRLEDASVPVTHLHYIPAWHGFFSTPHRNTDIYKRLMRDICDCLSKGLKL</sequence>
<feature type="domain" description="Alpha/beta hydrolase fold-3" evidence="5">
    <location>
        <begin position="113"/>
        <end position="271"/>
    </location>
</feature>
<dbReference type="SUPFAM" id="SSF53474">
    <property type="entry name" value="alpha/beta-Hydrolases"/>
    <property type="match status" value="1"/>
</dbReference>
<evidence type="ECO:0000256" key="1">
    <source>
        <dbReference type="ARBA" id="ARBA00010515"/>
    </source>
</evidence>
<dbReference type="Pfam" id="PF07859">
    <property type="entry name" value="Abhydrolase_3"/>
    <property type="match status" value="2"/>
</dbReference>
<dbReference type="Proteomes" id="UP000085678">
    <property type="component" value="Unplaced"/>
</dbReference>
<dbReference type="InterPro" id="IPR013094">
    <property type="entry name" value="AB_hydrolase_3"/>
</dbReference>
<dbReference type="InterPro" id="IPR017157">
    <property type="entry name" value="Arylacetamide_deacetylase"/>
</dbReference>
<name>A0A1S3K4K3_LINAN</name>
<dbReference type="GeneID" id="106178774"/>
<dbReference type="STRING" id="7574.A0A1S3K4K3"/>
<evidence type="ECO:0000259" key="5">
    <source>
        <dbReference type="Pfam" id="PF07859"/>
    </source>
</evidence>
<dbReference type="RefSeq" id="XP_013417560.1">
    <property type="nucleotide sequence ID" value="XM_013562106.2"/>
</dbReference>
<comment type="similarity">
    <text evidence="1">Belongs to the 'GDXG' lipolytic enzyme family.</text>
</comment>
<feature type="active site" evidence="3">
    <location>
        <position position="191"/>
    </location>
</feature>
<feature type="chain" id="PRO_5010324478" evidence="4">
    <location>
        <begin position="21"/>
        <end position="411"/>
    </location>
</feature>
<reference evidence="7" key="1">
    <citation type="submission" date="2025-08" db="UniProtKB">
        <authorList>
            <consortium name="RefSeq"/>
        </authorList>
    </citation>
    <scope>IDENTIFICATION</scope>
    <source>
        <tissue evidence="7">Gonads</tissue>
    </source>
</reference>
<dbReference type="OrthoDB" id="408631at2759"/>
<organism evidence="6 7">
    <name type="scientific">Lingula anatina</name>
    <name type="common">Brachiopod</name>
    <name type="synonym">Lingula unguis</name>
    <dbReference type="NCBI Taxonomy" id="7574"/>
    <lineage>
        <taxon>Eukaryota</taxon>
        <taxon>Metazoa</taxon>
        <taxon>Spiralia</taxon>
        <taxon>Lophotrochozoa</taxon>
        <taxon>Brachiopoda</taxon>
        <taxon>Linguliformea</taxon>
        <taxon>Lingulata</taxon>
        <taxon>Lingulida</taxon>
        <taxon>Linguloidea</taxon>
        <taxon>Lingulidae</taxon>
        <taxon>Lingula</taxon>
    </lineage>
</organism>
<feature type="domain" description="Alpha/beta hydrolase fold-3" evidence="5">
    <location>
        <begin position="321"/>
        <end position="384"/>
    </location>
</feature>
<accession>A0A1S3K4K3</accession>
<keyword evidence="4" id="KW-0732">Signal</keyword>
<dbReference type="AlphaFoldDB" id="A0A1S3K4K3"/>
<protein>
    <submittedName>
        <fullName evidence="7">Arylacetamide deacetylase-like isoform X1</fullName>
    </submittedName>
</protein>
<dbReference type="InterPro" id="IPR029058">
    <property type="entry name" value="AB_hydrolase_fold"/>
</dbReference>